<evidence type="ECO:0000313" key="2">
    <source>
        <dbReference type="Proteomes" id="UP000481872"/>
    </source>
</evidence>
<dbReference type="AlphaFoldDB" id="A0A6M0H3V0"/>
<keyword evidence="2" id="KW-1185">Reference proteome</keyword>
<organism evidence="1 2">
    <name type="scientific">Clostridium senegalense</name>
    <dbReference type="NCBI Taxonomy" id="1465809"/>
    <lineage>
        <taxon>Bacteria</taxon>
        <taxon>Bacillati</taxon>
        <taxon>Bacillota</taxon>
        <taxon>Clostridia</taxon>
        <taxon>Eubacteriales</taxon>
        <taxon>Clostridiaceae</taxon>
        <taxon>Clostridium</taxon>
    </lineage>
</organism>
<evidence type="ECO:0008006" key="3">
    <source>
        <dbReference type="Google" id="ProtNLM"/>
    </source>
</evidence>
<evidence type="ECO:0000313" key="1">
    <source>
        <dbReference type="EMBL" id="NEU05420.1"/>
    </source>
</evidence>
<comment type="caution">
    <text evidence="1">The sequence shown here is derived from an EMBL/GenBank/DDBJ whole genome shotgun (WGS) entry which is preliminary data.</text>
</comment>
<name>A0A6M0H3V0_9CLOT</name>
<dbReference type="Proteomes" id="UP000481872">
    <property type="component" value="Unassembled WGS sequence"/>
</dbReference>
<reference evidence="1 2" key="1">
    <citation type="submission" date="2020-02" db="EMBL/GenBank/DDBJ databases">
        <title>Genome assembly of a novel Clostridium senegalense strain.</title>
        <authorList>
            <person name="Gupta T.B."/>
            <person name="Jauregui R."/>
            <person name="Maclean P."/>
            <person name="Nawarathana A."/>
            <person name="Brightwell G."/>
        </authorList>
    </citation>
    <scope>NUCLEOTIDE SEQUENCE [LARGE SCALE GENOMIC DNA]</scope>
    <source>
        <strain evidence="1 2">AGRFS4</strain>
    </source>
</reference>
<dbReference type="PROSITE" id="PS51257">
    <property type="entry name" value="PROKAR_LIPOPROTEIN"/>
    <property type="match status" value="1"/>
</dbReference>
<accession>A0A6M0H3V0</accession>
<proteinExistence type="predicted"/>
<dbReference type="EMBL" id="JAAGPU010000020">
    <property type="protein sequence ID" value="NEU05420.1"/>
    <property type="molecule type" value="Genomic_DNA"/>
</dbReference>
<sequence>MKKIFGLISMFIMIILLVGCKYDNIDLSVKAKEPITTPIINGQWIVDGYRPLEKSDDLNESYNVWNKSIITINTQVAIFPNNTYKNPKYKLKVVEAENYILKKYGIEPKELGINDERISIISISSDEHYYEDVLLIDNDNAIVESNNIIYYISRIDSNDIDELKEKQNQKGVAIGNSKYSDESDLTKEKSGVFIGLKETTKMDTYPLIFKNYIDKMNNFSYRTLWVNFDGENVEIKEIPYIFLVRKNGFWKVESERVSGNDYIQDNITAIPLNKKDEENNIIKREIRNGWTYGTAEINFIANDYMCVETHGNNVDYENEKFDYENLETVPIDTVYSGEMKSISISKVLSKEQLEIVNEEIMRINNKTESVNKDDYTKDFWGFGVERVPGKWGLKGRVNQDLTNNDYADFQIPIDVPQTLLKYDSVYLPLAKIKEQVPRAKDVICSPNKDMAVVFTDEKILVYKIVGTNLSDAPLSEFDLKENEKLIMAEWATGDYVDQWDKEVNENLK</sequence>
<gene>
    <name evidence="1" type="ORF">G3M99_11245</name>
</gene>
<protein>
    <recommendedName>
        <fullName evidence="3">Lipoprotein</fullName>
    </recommendedName>
</protein>
<dbReference type="RefSeq" id="WP_061995720.1">
    <property type="nucleotide sequence ID" value="NZ_JAAGPU010000020.1"/>
</dbReference>